<keyword evidence="4" id="KW-0964">Secreted</keyword>
<evidence type="ECO:0000256" key="3">
    <source>
        <dbReference type="ARBA" id="ARBA00009336"/>
    </source>
</evidence>
<dbReference type="GO" id="GO:0070492">
    <property type="term" value="F:oligosaccharide binding"/>
    <property type="evidence" value="ECO:0007669"/>
    <property type="project" value="TreeGrafter"/>
</dbReference>
<comment type="similarity">
    <text evidence="3">Belongs to the glycosyl hydrolase 18 family.</text>
</comment>
<evidence type="ECO:0000259" key="9">
    <source>
        <dbReference type="PROSITE" id="PS51910"/>
    </source>
</evidence>
<evidence type="ECO:0000256" key="1">
    <source>
        <dbReference type="ARBA" id="ARBA00004371"/>
    </source>
</evidence>
<dbReference type="GO" id="GO:0016787">
    <property type="term" value="F:hydrolase activity"/>
    <property type="evidence" value="ECO:0007669"/>
    <property type="project" value="UniProtKB-KW"/>
</dbReference>
<dbReference type="InterPro" id="IPR011583">
    <property type="entry name" value="Chitinase_II/V-like_cat"/>
</dbReference>
<feature type="signal peptide" evidence="8">
    <location>
        <begin position="1"/>
        <end position="24"/>
    </location>
</feature>
<dbReference type="Gene3D" id="3.10.50.10">
    <property type="match status" value="1"/>
</dbReference>
<dbReference type="GO" id="GO:0005576">
    <property type="term" value="C:extracellular region"/>
    <property type="evidence" value="ECO:0007669"/>
    <property type="project" value="UniProtKB-SubCell"/>
</dbReference>
<dbReference type="CDD" id="cd02876">
    <property type="entry name" value="GH18_SI-CLP"/>
    <property type="match status" value="1"/>
</dbReference>
<dbReference type="AlphaFoldDB" id="A0A6M2D1T4"/>
<evidence type="ECO:0000313" key="10">
    <source>
        <dbReference type="EMBL" id="NOV40102.1"/>
    </source>
</evidence>
<sequence>MPIHALPALPLFLALSLVLHAAYGTISPSDKKKSKAAQALDPGSEDVFERDLVKEVFKVGDILKHHRSYCNTKTKTRRFAGDVLGYVTPWNNRGYDIAKIFGSKFRFVSPVWLQLELSQETATGFAVAGQHDVDVGWVQDVKSAGEAVRMVPRVLFEKWTPQLLTKVSSSKKKMGAMANTLVDVAQKSGFDGYVLELWSQFGGQMTAEMTKLVQHLAKELRAENLDLILVIPPAVYQGNMPGMFLKKDFDNLVDHVTAFSLMTYDYSSPQRPGPTSPIQWVRKCVELLAPEKGPQRAKILLGLNFYGYSYTSVGGGPILGSQFIQELSKSKKHLINWDNEASEHYFEYKLQDGKRTVFYPTLHSINERVKLAESLGTGLAIWELGQGLDYFYDLL</sequence>
<dbReference type="OrthoDB" id="10254444at2759"/>
<dbReference type="InterPro" id="IPR017853">
    <property type="entry name" value="GH"/>
</dbReference>
<dbReference type="GO" id="GO:0012505">
    <property type="term" value="C:endomembrane system"/>
    <property type="evidence" value="ECO:0007669"/>
    <property type="project" value="TreeGrafter"/>
</dbReference>
<dbReference type="FunFam" id="3.10.50.10:FF:000002">
    <property type="entry name" value="Chitinase domain-containing protein 1"/>
    <property type="match status" value="1"/>
</dbReference>
<dbReference type="GO" id="GO:0005975">
    <property type="term" value="P:carbohydrate metabolic process"/>
    <property type="evidence" value="ECO:0007669"/>
    <property type="project" value="InterPro"/>
</dbReference>
<name>A0A6M2D1T4_RHIMP</name>
<dbReference type="Gene3D" id="3.20.20.80">
    <property type="entry name" value="Glycosidases"/>
    <property type="match status" value="1"/>
</dbReference>
<dbReference type="EMBL" id="GHWJ01007365">
    <property type="protein sequence ID" value="NOV40102.1"/>
    <property type="molecule type" value="Transcribed_RNA"/>
</dbReference>
<evidence type="ECO:0000256" key="6">
    <source>
        <dbReference type="ARBA" id="ARBA00023228"/>
    </source>
</evidence>
<dbReference type="PROSITE" id="PS51910">
    <property type="entry name" value="GH18_2"/>
    <property type="match status" value="1"/>
</dbReference>
<accession>A0A6M2D1T4</accession>
<organism evidence="10">
    <name type="scientific">Rhipicephalus microplus</name>
    <name type="common">Cattle tick</name>
    <name type="synonym">Boophilus microplus</name>
    <dbReference type="NCBI Taxonomy" id="6941"/>
    <lineage>
        <taxon>Eukaryota</taxon>
        <taxon>Metazoa</taxon>
        <taxon>Ecdysozoa</taxon>
        <taxon>Arthropoda</taxon>
        <taxon>Chelicerata</taxon>
        <taxon>Arachnida</taxon>
        <taxon>Acari</taxon>
        <taxon>Parasitiformes</taxon>
        <taxon>Ixodida</taxon>
        <taxon>Ixodoidea</taxon>
        <taxon>Ixodidae</taxon>
        <taxon>Rhipicephalinae</taxon>
        <taxon>Rhipicephalus</taxon>
        <taxon>Boophilus</taxon>
    </lineage>
</organism>
<dbReference type="PANTHER" id="PTHR46066">
    <property type="entry name" value="CHITINASE DOMAIN-CONTAINING PROTEIN 1 FAMILY MEMBER"/>
    <property type="match status" value="1"/>
</dbReference>
<keyword evidence="5 8" id="KW-0732">Signal</keyword>
<evidence type="ECO:0000256" key="2">
    <source>
        <dbReference type="ARBA" id="ARBA00004613"/>
    </source>
</evidence>
<dbReference type="Pfam" id="PF00704">
    <property type="entry name" value="Glyco_hydro_18"/>
    <property type="match status" value="1"/>
</dbReference>
<dbReference type="InterPro" id="IPR001223">
    <property type="entry name" value="Glyco_hydro18_cat"/>
</dbReference>
<comment type="subcellular location">
    <subcellularLocation>
        <location evidence="1">Lysosome</location>
    </subcellularLocation>
    <subcellularLocation>
        <location evidence="2">Secreted</location>
    </subcellularLocation>
</comment>
<dbReference type="SUPFAM" id="SSF51445">
    <property type="entry name" value="(Trans)glycosidases"/>
    <property type="match status" value="1"/>
</dbReference>
<dbReference type="FunFam" id="3.20.20.80:FF:000028">
    <property type="entry name" value="Chitinase domain-containing protein 1"/>
    <property type="match status" value="1"/>
</dbReference>
<feature type="domain" description="GH18" evidence="9">
    <location>
        <begin position="81"/>
        <end position="395"/>
    </location>
</feature>
<evidence type="ECO:0000256" key="4">
    <source>
        <dbReference type="ARBA" id="ARBA00022525"/>
    </source>
</evidence>
<evidence type="ECO:0000256" key="8">
    <source>
        <dbReference type="SAM" id="SignalP"/>
    </source>
</evidence>
<proteinExistence type="inferred from homology"/>
<feature type="chain" id="PRO_5026913282" description="Chitinase domain-containing protein 1" evidence="8">
    <location>
        <begin position="25"/>
        <end position="395"/>
    </location>
</feature>
<dbReference type="VEuPathDB" id="VectorBase:LOC119170599"/>
<dbReference type="PANTHER" id="PTHR46066:SF2">
    <property type="entry name" value="CHITINASE DOMAIN-CONTAINING PROTEIN 1"/>
    <property type="match status" value="1"/>
</dbReference>
<evidence type="ECO:0000256" key="5">
    <source>
        <dbReference type="ARBA" id="ARBA00022729"/>
    </source>
</evidence>
<protein>
    <recommendedName>
        <fullName evidence="7">Chitinase domain-containing protein 1</fullName>
    </recommendedName>
</protein>
<dbReference type="GO" id="GO:0005764">
    <property type="term" value="C:lysosome"/>
    <property type="evidence" value="ECO:0007669"/>
    <property type="project" value="UniProtKB-SubCell"/>
</dbReference>
<dbReference type="InterPro" id="IPR029070">
    <property type="entry name" value="Chitinase_insertion_sf"/>
</dbReference>
<evidence type="ECO:0000256" key="7">
    <source>
        <dbReference type="ARBA" id="ARBA00040976"/>
    </source>
</evidence>
<reference evidence="10" key="1">
    <citation type="submission" date="2019-09" db="EMBL/GenBank/DDBJ databases">
        <title>Organ-specific transcriptomic study of the physiology of the cattle tick, Rhipicephalus microplus.</title>
        <authorList>
            <person name="Tirloni L."/>
            <person name="Braz G."/>
            <person name="Gandara A.C.P."/>
            <person name="Sabadin G.A."/>
            <person name="da Silva R.M."/>
            <person name="Guizzo M.G."/>
            <person name="Machado J.A."/>
            <person name="Costa E.P."/>
            <person name="Gomes H.F."/>
            <person name="Moraes J."/>
            <person name="Mota M.B.S."/>
            <person name="Mesquita R.D."/>
            <person name="Alvarenga P.H."/>
            <person name="Alves F."/>
            <person name="Seixas A."/>
            <person name="da Fonseca R.N."/>
            <person name="Fogaca A."/>
            <person name="Logullo C."/>
            <person name="Tanaka A."/>
            <person name="Daffre S."/>
            <person name="Termignoni C."/>
            <person name="Vaz I.S.Jr."/>
            <person name="Oliveira P.L."/>
            <person name="Ribeiro J.M."/>
        </authorList>
    </citation>
    <scope>NUCLEOTIDE SEQUENCE</scope>
    <source>
        <strain evidence="10">Porto Alegre</strain>
    </source>
</reference>
<dbReference type="GO" id="GO:0008061">
    <property type="term" value="F:chitin binding"/>
    <property type="evidence" value="ECO:0007669"/>
    <property type="project" value="InterPro"/>
</dbReference>
<keyword evidence="6" id="KW-0458">Lysosome</keyword>
<keyword evidence="10" id="KW-0378">Hydrolase</keyword>
<dbReference type="SMART" id="SM00636">
    <property type="entry name" value="Glyco_18"/>
    <property type="match status" value="1"/>
</dbReference>